<dbReference type="GO" id="GO:0005739">
    <property type="term" value="C:mitochondrion"/>
    <property type="evidence" value="ECO:0007669"/>
    <property type="project" value="TreeGrafter"/>
</dbReference>
<proteinExistence type="inferred from homology"/>
<dbReference type="Proteomes" id="UP000490939">
    <property type="component" value="Unassembled WGS sequence"/>
</dbReference>
<dbReference type="GO" id="GO:0052689">
    <property type="term" value="F:carboxylic ester hydrolase activity"/>
    <property type="evidence" value="ECO:0007669"/>
    <property type="project" value="TreeGrafter"/>
</dbReference>
<evidence type="ECO:0000313" key="5">
    <source>
        <dbReference type="Proteomes" id="UP000490939"/>
    </source>
</evidence>
<dbReference type="Pfam" id="PF00561">
    <property type="entry name" value="Abhydrolase_1"/>
    <property type="match status" value="1"/>
</dbReference>
<name>A0A8H3VJN3_VENIN</name>
<accession>A0A8H3VJN3</accession>
<dbReference type="PANTHER" id="PTHR46118">
    <property type="entry name" value="PROTEIN ABHD11"/>
    <property type="match status" value="1"/>
</dbReference>
<dbReference type="InterPro" id="IPR029058">
    <property type="entry name" value="AB_hydrolase_fold"/>
</dbReference>
<evidence type="ECO:0000256" key="1">
    <source>
        <dbReference type="ARBA" id="ARBA00008645"/>
    </source>
</evidence>
<dbReference type="Gene3D" id="3.40.50.1820">
    <property type="entry name" value="alpha/beta hydrolase"/>
    <property type="match status" value="1"/>
</dbReference>
<dbReference type="EMBL" id="WNWR01000177">
    <property type="protein sequence ID" value="KAE9989626.1"/>
    <property type="molecule type" value="Genomic_DNA"/>
</dbReference>
<comment type="caution">
    <text evidence="4">The sequence shown here is derived from an EMBL/GenBank/DDBJ whole genome shotgun (WGS) entry which is preliminary data.</text>
</comment>
<evidence type="ECO:0000256" key="2">
    <source>
        <dbReference type="ARBA" id="ARBA00022801"/>
    </source>
</evidence>
<dbReference type="PANTHER" id="PTHR46118:SF4">
    <property type="entry name" value="PROTEIN ABHD11"/>
    <property type="match status" value="1"/>
</dbReference>
<dbReference type="SUPFAM" id="SSF53474">
    <property type="entry name" value="alpha/beta-Hydrolases"/>
    <property type="match status" value="1"/>
</dbReference>
<dbReference type="FunFam" id="3.40.50.1820:FF:000039">
    <property type="entry name" value="Esterase ybfF"/>
    <property type="match status" value="1"/>
</dbReference>
<dbReference type="AlphaFoldDB" id="A0A8H3VJN3"/>
<keyword evidence="2" id="KW-0378">Hydrolase</keyword>
<sequence length="316" mass="36037">MPTPRLRPRLLYSQLSLLRSRRAFSTSRPFYKLTLAFDKYESESSKASPESSPPAIIFLHGFFGSRKNNRSMSKVLAKQLDRPVYALDLRNHGDSPHDPVHDYSHLALDVEQFLDEHNLKDSTLIGHSMGAKTAMVVALRSPEKVATLIAVDNAPVDAALKTDFGMYIKGMKDIERAKPKKQSEADELLKPYAKVFWPDWAPSDLAVRQFLLTNLIRSEDKSHLIWRVPLSYLAANLDDMGDFPYKDPDAIWYNKPTLFVRGTKSPYVADEMLPIIGRFFPKFELADIESGHWVISENPEAFRKAVVEWLQNIESE</sequence>
<protein>
    <recommendedName>
        <fullName evidence="3">AB hydrolase-1 domain-containing protein</fullName>
    </recommendedName>
</protein>
<dbReference type="InterPro" id="IPR000073">
    <property type="entry name" value="AB_hydrolase_1"/>
</dbReference>
<evidence type="ECO:0000259" key="3">
    <source>
        <dbReference type="Pfam" id="PF00561"/>
    </source>
</evidence>
<evidence type="ECO:0000313" key="4">
    <source>
        <dbReference type="EMBL" id="KAE9989626.1"/>
    </source>
</evidence>
<comment type="similarity">
    <text evidence="1">Belongs to the AB hydrolase superfamily.</text>
</comment>
<feature type="domain" description="AB hydrolase-1" evidence="3">
    <location>
        <begin position="54"/>
        <end position="299"/>
    </location>
</feature>
<reference evidence="4 5" key="1">
    <citation type="submission" date="2019-07" db="EMBL/GenBank/DDBJ databases">
        <title>Venturia inaequalis Genome Resource.</title>
        <authorList>
            <person name="Lichtner F.J."/>
        </authorList>
    </citation>
    <scope>NUCLEOTIDE SEQUENCE [LARGE SCALE GENOMIC DNA]</scope>
    <source>
        <strain evidence="4 5">DMI_063113</strain>
    </source>
</reference>
<gene>
    <name evidence="4" type="ORF">EG327_002462</name>
</gene>
<organism evidence="4 5">
    <name type="scientific">Venturia inaequalis</name>
    <name type="common">Apple scab fungus</name>
    <dbReference type="NCBI Taxonomy" id="5025"/>
    <lineage>
        <taxon>Eukaryota</taxon>
        <taxon>Fungi</taxon>
        <taxon>Dikarya</taxon>
        <taxon>Ascomycota</taxon>
        <taxon>Pezizomycotina</taxon>
        <taxon>Dothideomycetes</taxon>
        <taxon>Pleosporomycetidae</taxon>
        <taxon>Venturiales</taxon>
        <taxon>Venturiaceae</taxon>
        <taxon>Venturia</taxon>
    </lineage>
</organism>
<keyword evidence="5" id="KW-1185">Reference proteome</keyword>